<dbReference type="PROSITE" id="PS50928">
    <property type="entry name" value="ABC_TM1"/>
    <property type="match status" value="1"/>
</dbReference>
<dbReference type="SUPFAM" id="SSF161098">
    <property type="entry name" value="MetI-like"/>
    <property type="match status" value="1"/>
</dbReference>
<keyword evidence="5 7" id="KW-1133">Transmembrane helix</keyword>
<evidence type="ECO:0000256" key="1">
    <source>
        <dbReference type="ARBA" id="ARBA00004651"/>
    </source>
</evidence>
<dbReference type="Gene3D" id="1.10.3720.10">
    <property type="entry name" value="MetI-like"/>
    <property type="match status" value="1"/>
</dbReference>
<evidence type="ECO:0000256" key="2">
    <source>
        <dbReference type="ARBA" id="ARBA00022448"/>
    </source>
</evidence>
<dbReference type="PANTHER" id="PTHR43386">
    <property type="entry name" value="OLIGOPEPTIDE TRANSPORT SYSTEM PERMEASE PROTEIN APPC"/>
    <property type="match status" value="1"/>
</dbReference>
<dbReference type="Pfam" id="PF00528">
    <property type="entry name" value="BPD_transp_1"/>
    <property type="match status" value="1"/>
</dbReference>
<dbReference type="InterPro" id="IPR000515">
    <property type="entry name" value="MetI-like"/>
</dbReference>
<keyword evidence="4 7" id="KW-0812">Transmembrane</keyword>
<evidence type="ECO:0000313" key="9">
    <source>
        <dbReference type="EMBL" id="PSN86268.1"/>
    </source>
</evidence>
<evidence type="ECO:0000259" key="8">
    <source>
        <dbReference type="PROSITE" id="PS50928"/>
    </source>
</evidence>
<dbReference type="GO" id="GO:0005886">
    <property type="term" value="C:plasma membrane"/>
    <property type="evidence" value="ECO:0007669"/>
    <property type="project" value="UniProtKB-SubCell"/>
</dbReference>
<dbReference type="InterPro" id="IPR035906">
    <property type="entry name" value="MetI-like_sf"/>
</dbReference>
<accession>A0A2R6AIT9</accession>
<comment type="subcellular location">
    <subcellularLocation>
        <location evidence="1 7">Cell membrane</location>
        <topology evidence="1 7">Multi-pass membrane protein</topology>
    </subcellularLocation>
</comment>
<feature type="transmembrane region" description="Helical" evidence="7">
    <location>
        <begin position="93"/>
        <end position="117"/>
    </location>
</feature>
<dbReference type="Proteomes" id="UP000240569">
    <property type="component" value="Unassembled WGS sequence"/>
</dbReference>
<dbReference type="EMBL" id="NEXD01000009">
    <property type="protein sequence ID" value="PSN86268.1"/>
    <property type="molecule type" value="Genomic_DNA"/>
</dbReference>
<dbReference type="AlphaFoldDB" id="A0A2R6AIT9"/>
<organism evidence="9 10">
    <name type="scientific">Candidatus Marsarchaeota G1 archaeon BE_D</name>
    <dbReference type="NCBI Taxonomy" id="1978156"/>
    <lineage>
        <taxon>Archaea</taxon>
        <taxon>Candidatus Marsarchaeota</taxon>
        <taxon>Candidatus Marsarchaeota group 1</taxon>
    </lineage>
</organism>
<keyword evidence="2 7" id="KW-0813">Transport</keyword>
<dbReference type="PANTHER" id="PTHR43386:SF1">
    <property type="entry name" value="D,D-DIPEPTIDE TRANSPORT SYSTEM PERMEASE PROTEIN DDPC-RELATED"/>
    <property type="match status" value="1"/>
</dbReference>
<comment type="similarity">
    <text evidence="7">Belongs to the binding-protein-dependent transport system permease family.</text>
</comment>
<reference evidence="9 10" key="1">
    <citation type="submission" date="2017-04" db="EMBL/GenBank/DDBJ databases">
        <title>Novel microbial lineages endemic to geothermal iron-oxide mats fill important gaps in the evolutionary history of Archaea.</title>
        <authorList>
            <person name="Jay Z.J."/>
            <person name="Beam J.P."/>
            <person name="Dlakic M."/>
            <person name="Rusch D.B."/>
            <person name="Kozubal M.A."/>
            <person name="Inskeep W.P."/>
        </authorList>
    </citation>
    <scope>NUCLEOTIDE SEQUENCE [LARGE SCALE GENOMIC DNA]</scope>
    <source>
        <strain evidence="9">BE_D</strain>
    </source>
</reference>
<feature type="transmembrane region" description="Helical" evidence="7">
    <location>
        <begin position="21"/>
        <end position="42"/>
    </location>
</feature>
<dbReference type="GO" id="GO:0055085">
    <property type="term" value="P:transmembrane transport"/>
    <property type="evidence" value="ECO:0007669"/>
    <property type="project" value="InterPro"/>
</dbReference>
<keyword evidence="3" id="KW-1003">Cell membrane</keyword>
<evidence type="ECO:0000313" key="10">
    <source>
        <dbReference type="Proteomes" id="UP000240569"/>
    </source>
</evidence>
<evidence type="ECO:0000256" key="6">
    <source>
        <dbReference type="ARBA" id="ARBA00023136"/>
    </source>
</evidence>
<dbReference type="CDD" id="cd06261">
    <property type="entry name" value="TM_PBP2"/>
    <property type="match status" value="1"/>
</dbReference>
<gene>
    <name evidence="9" type="ORF">B9Q02_02945</name>
</gene>
<feature type="transmembrane region" description="Helical" evidence="7">
    <location>
        <begin position="137"/>
        <end position="164"/>
    </location>
</feature>
<evidence type="ECO:0000256" key="3">
    <source>
        <dbReference type="ARBA" id="ARBA00022475"/>
    </source>
</evidence>
<proteinExistence type="inferred from homology"/>
<protein>
    <submittedName>
        <fullName evidence="9">Peptide ABC transporter permease</fullName>
    </submittedName>
</protein>
<keyword evidence="6 7" id="KW-0472">Membrane</keyword>
<sequence>MRSLETSSFRLSLQTLLRNKSAFVGTIIVILYFVDALVMEVYPKLFGITQPNSLVENFSSPLPLPPSFSHPLGTTAYGIDLLTSILKAIKFDLAYSLAVVLSGAALGVIIGVISGYVGGALDEFLMRITDIVFSIPYLVLALAVGFVIGRTYTSMVLALAIVWWPLYARYGRALTLSIKTLPYVDSARLYGMNGFKILLKHVIPNVLPPVFVQISLDLGTIMPTFSTLSFIGFIPNANLPELGFLTTLGLNYIQTAPWTVIFPGLAITVFSLAANLMGEGLRDVFDPRRRSE</sequence>
<evidence type="ECO:0000256" key="5">
    <source>
        <dbReference type="ARBA" id="ARBA00022989"/>
    </source>
</evidence>
<feature type="domain" description="ABC transmembrane type-1" evidence="8">
    <location>
        <begin position="93"/>
        <end position="278"/>
    </location>
</feature>
<feature type="transmembrane region" description="Helical" evidence="7">
    <location>
        <begin position="255"/>
        <end position="278"/>
    </location>
</feature>
<comment type="caution">
    <text evidence="9">The sequence shown here is derived from an EMBL/GenBank/DDBJ whole genome shotgun (WGS) entry which is preliminary data.</text>
</comment>
<dbReference type="InterPro" id="IPR050366">
    <property type="entry name" value="BP-dependent_transpt_permease"/>
</dbReference>
<evidence type="ECO:0000256" key="4">
    <source>
        <dbReference type="ARBA" id="ARBA00022692"/>
    </source>
</evidence>
<evidence type="ECO:0000256" key="7">
    <source>
        <dbReference type="RuleBase" id="RU363032"/>
    </source>
</evidence>
<name>A0A2R6AIT9_9ARCH</name>